<feature type="compositionally biased region" description="Basic and acidic residues" evidence="1">
    <location>
        <begin position="37"/>
        <end position="64"/>
    </location>
</feature>
<gene>
    <name evidence="2" type="ORF">SDC9_44919</name>
</gene>
<comment type="caution">
    <text evidence="2">The sequence shown here is derived from an EMBL/GenBank/DDBJ whole genome shotgun (WGS) entry which is preliminary data.</text>
</comment>
<evidence type="ECO:0000256" key="1">
    <source>
        <dbReference type="SAM" id="MobiDB-lite"/>
    </source>
</evidence>
<sequence>MLIKKIQRLVAALVLVGFVGSTALTISVEASPRHPQNRQEEIQREHNYEMIKHRKEAERRHNEAERRAYYHRPIPQRYNTESHSDTGNLVTGLIIGGIIGAVVANNS</sequence>
<protein>
    <submittedName>
        <fullName evidence="2">Uncharacterized protein</fullName>
    </submittedName>
</protein>
<reference evidence="2" key="1">
    <citation type="submission" date="2019-08" db="EMBL/GenBank/DDBJ databases">
        <authorList>
            <person name="Kucharzyk K."/>
            <person name="Murdoch R.W."/>
            <person name="Higgins S."/>
            <person name="Loffler F."/>
        </authorList>
    </citation>
    <scope>NUCLEOTIDE SEQUENCE</scope>
</reference>
<accession>A0A644W813</accession>
<name>A0A644W813_9ZZZZ</name>
<dbReference type="AlphaFoldDB" id="A0A644W813"/>
<feature type="region of interest" description="Disordered" evidence="1">
    <location>
        <begin position="30"/>
        <end position="64"/>
    </location>
</feature>
<evidence type="ECO:0000313" key="2">
    <source>
        <dbReference type="EMBL" id="MPL98712.1"/>
    </source>
</evidence>
<organism evidence="2">
    <name type="scientific">bioreactor metagenome</name>
    <dbReference type="NCBI Taxonomy" id="1076179"/>
    <lineage>
        <taxon>unclassified sequences</taxon>
        <taxon>metagenomes</taxon>
        <taxon>ecological metagenomes</taxon>
    </lineage>
</organism>
<proteinExistence type="predicted"/>
<dbReference type="EMBL" id="VSSQ01000625">
    <property type="protein sequence ID" value="MPL98712.1"/>
    <property type="molecule type" value="Genomic_DNA"/>
</dbReference>